<protein>
    <submittedName>
        <fullName evidence="4">Saccharopine dehydrogenase</fullName>
    </submittedName>
</protein>
<dbReference type="EMBL" id="AP019368">
    <property type="protein sequence ID" value="BBH52188.1"/>
    <property type="molecule type" value="Genomic_DNA"/>
</dbReference>
<dbReference type="InterPro" id="IPR036291">
    <property type="entry name" value="NAD(P)-bd_dom_sf"/>
</dbReference>
<dbReference type="KEGG" id="sbf:JCM31447_06280"/>
<evidence type="ECO:0000256" key="1">
    <source>
        <dbReference type="ARBA" id="ARBA00023002"/>
    </source>
</evidence>
<evidence type="ECO:0000313" key="4">
    <source>
        <dbReference type="EMBL" id="BBH52188.1"/>
    </source>
</evidence>
<proteinExistence type="predicted"/>
<dbReference type="GO" id="GO:0016491">
    <property type="term" value="F:oxidoreductase activity"/>
    <property type="evidence" value="ECO:0007669"/>
    <property type="project" value="UniProtKB-KW"/>
</dbReference>
<feature type="domain" description="Saccharopine dehydrogenase-like C-terminal" evidence="3">
    <location>
        <begin position="132"/>
        <end position="351"/>
    </location>
</feature>
<dbReference type="SUPFAM" id="SSF51735">
    <property type="entry name" value="NAD(P)-binding Rossmann-fold domains"/>
    <property type="match status" value="1"/>
</dbReference>
<dbReference type="Pfam" id="PF16653">
    <property type="entry name" value="Sacchrp_dh_C"/>
    <property type="match status" value="1"/>
</dbReference>
<dbReference type="Pfam" id="PF03435">
    <property type="entry name" value="Sacchrp_dh_NADP"/>
    <property type="match status" value="1"/>
</dbReference>
<evidence type="ECO:0000259" key="2">
    <source>
        <dbReference type="Pfam" id="PF03435"/>
    </source>
</evidence>
<dbReference type="PANTHER" id="PTHR11133">
    <property type="entry name" value="SACCHAROPINE DEHYDROGENASE"/>
    <property type="match status" value="1"/>
</dbReference>
<dbReference type="InterPro" id="IPR005097">
    <property type="entry name" value="Sacchrp_dh_NADP-bd"/>
</dbReference>
<dbReference type="InterPro" id="IPR051168">
    <property type="entry name" value="AASS"/>
</dbReference>
<dbReference type="Gene3D" id="3.40.50.720">
    <property type="entry name" value="NAD(P)-binding Rossmann-like Domain"/>
    <property type="match status" value="1"/>
</dbReference>
<reference evidence="4 5" key="1">
    <citation type="submission" date="2018-12" db="EMBL/GenBank/DDBJ databases">
        <title>Rubrispira sanarue gen. nov., sp., nov., a member of the order Silvanigrellales, isolated from a brackish lake in Hamamatsu Japan.</title>
        <authorList>
            <person name="Maejima Y."/>
            <person name="Iino T."/>
            <person name="Muraguchi Y."/>
            <person name="Fukuda K."/>
            <person name="Nojiri H."/>
            <person name="Ohkuma M."/>
            <person name="Moriuchi R."/>
            <person name="Dohra H."/>
            <person name="Kimbara K."/>
            <person name="Shintani M."/>
        </authorList>
    </citation>
    <scope>NUCLEOTIDE SEQUENCE [LARGE SCALE GENOMIC DNA]</scope>
    <source>
        <strain evidence="4 5">RF1110005</strain>
    </source>
</reference>
<dbReference type="PANTHER" id="PTHR11133:SF22">
    <property type="entry name" value="ALPHA-AMINOADIPIC SEMIALDEHYDE SYNTHASE, MITOCHONDRIAL"/>
    <property type="match status" value="1"/>
</dbReference>
<keyword evidence="1" id="KW-0560">Oxidoreductase</keyword>
<dbReference type="RefSeq" id="WP_130606421.1">
    <property type="nucleotide sequence ID" value="NZ_AP019368.1"/>
</dbReference>
<accession>A0A4P2VIF3</accession>
<organism evidence="4 5">
    <name type="scientific">Fluviispira sanaruensis</name>
    <dbReference type="NCBI Taxonomy" id="2493639"/>
    <lineage>
        <taxon>Bacteria</taxon>
        <taxon>Pseudomonadati</taxon>
        <taxon>Bdellovibrionota</taxon>
        <taxon>Oligoflexia</taxon>
        <taxon>Silvanigrellales</taxon>
        <taxon>Silvanigrellaceae</taxon>
        <taxon>Fluviispira</taxon>
    </lineage>
</organism>
<dbReference type="OrthoDB" id="9769367at2"/>
<sequence length="367" mass="40696">MSLKKNVAVFGAGKIGKLVVHMLSQSDDYHVTVIDSNKNAAQIAATSPTSGKILRNVDYDTADFMSQRDIERVLTGKDYILSCAPFYCNIGIAEVAKKLKVHYLDLTEDVKTTAAIKELAKEAKSAFIPQCGLAPGFITIVTNHLANQFDKVNTVKMRVGALPMYPHNRLKYNLTWSTEGLINEYCNPCEIISDSKLEDVPALEGLEYLSIDGEEYEAFNTSGGLGTLAESLAGKVTHMDYKSIRYPGHRDILCTLLHDLKFIDDREGLKKVFERSLPHTSQDVVIIFVTVTGEKEGRFTQQSYAKKIYHAEIGGEHWGAIQITTAAGICSVLDIHATAQLPAHGFIRQEDISYNKCIGNRFGKYYS</sequence>
<evidence type="ECO:0000259" key="3">
    <source>
        <dbReference type="Pfam" id="PF16653"/>
    </source>
</evidence>
<dbReference type="SUPFAM" id="SSF55347">
    <property type="entry name" value="Glyceraldehyde-3-phosphate dehydrogenase-like, C-terminal domain"/>
    <property type="match status" value="1"/>
</dbReference>
<dbReference type="Proteomes" id="UP000291236">
    <property type="component" value="Chromosome"/>
</dbReference>
<feature type="domain" description="Saccharopine dehydrogenase NADP binding" evidence="2">
    <location>
        <begin position="7"/>
        <end position="125"/>
    </location>
</feature>
<dbReference type="Gene3D" id="3.30.360.10">
    <property type="entry name" value="Dihydrodipicolinate Reductase, domain 2"/>
    <property type="match status" value="1"/>
</dbReference>
<dbReference type="InterPro" id="IPR032095">
    <property type="entry name" value="Sacchrp_dh-like_C"/>
</dbReference>
<gene>
    <name evidence="4" type="ORF">JCM31447_06280</name>
</gene>
<evidence type="ECO:0000313" key="5">
    <source>
        <dbReference type="Proteomes" id="UP000291236"/>
    </source>
</evidence>
<name>A0A4P2VIF3_FLUSA</name>
<keyword evidence="5" id="KW-1185">Reference proteome</keyword>
<dbReference type="AlphaFoldDB" id="A0A4P2VIF3"/>